<comment type="caution">
    <text evidence="4">The sequence shown here is derived from an EMBL/GenBank/DDBJ whole genome shotgun (WGS) entry which is preliminary data.</text>
</comment>
<evidence type="ECO:0000313" key="5">
    <source>
        <dbReference type="Proteomes" id="UP001157069"/>
    </source>
</evidence>
<dbReference type="InterPro" id="IPR036663">
    <property type="entry name" value="Fumarylacetoacetase_C_sf"/>
</dbReference>
<organism evidence="4 5">
    <name type="scientific">Homoserinibacter gongjuensis</name>
    <dbReference type="NCBI Taxonomy" id="1162968"/>
    <lineage>
        <taxon>Bacteria</taxon>
        <taxon>Bacillati</taxon>
        <taxon>Actinomycetota</taxon>
        <taxon>Actinomycetes</taxon>
        <taxon>Micrococcales</taxon>
        <taxon>Microbacteriaceae</taxon>
        <taxon>Homoserinibacter</taxon>
    </lineage>
</organism>
<comment type="similarity">
    <text evidence="1">Belongs to the FAH family.</text>
</comment>
<dbReference type="EMBL" id="BSVA01000001">
    <property type="protein sequence ID" value="GMA91103.1"/>
    <property type="molecule type" value="Genomic_DNA"/>
</dbReference>
<dbReference type="SUPFAM" id="SSF56529">
    <property type="entry name" value="FAH"/>
    <property type="match status" value="1"/>
</dbReference>
<dbReference type="InterPro" id="IPR011234">
    <property type="entry name" value="Fumarylacetoacetase-like_C"/>
</dbReference>
<proteinExistence type="inferred from homology"/>
<reference evidence="5" key="1">
    <citation type="journal article" date="2019" name="Int. J. Syst. Evol. Microbiol.">
        <title>The Global Catalogue of Microorganisms (GCM) 10K type strain sequencing project: providing services to taxonomists for standard genome sequencing and annotation.</title>
        <authorList>
            <consortium name="The Broad Institute Genomics Platform"/>
            <consortium name="The Broad Institute Genome Sequencing Center for Infectious Disease"/>
            <person name="Wu L."/>
            <person name="Ma J."/>
        </authorList>
    </citation>
    <scope>NUCLEOTIDE SEQUENCE [LARGE SCALE GENOMIC DNA]</scope>
    <source>
        <strain evidence="5">NBRC 108755</strain>
    </source>
</reference>
<dbReference type="PANTHER" id="PTHR42796">
    <property type="entry name" value="FUMARYLACETOACETATE HYDROLASE DOMAIN-CONTAINING PROTEIN 2A-RELATED"/>
    <property type="match status" value="1"/>
</dbReference>
<sequence length="296" mass="31827">MLGWGDEAGVTPVAPVLDAAGLPPVEDLGELIAQGPVYRAAAVRVLGASARRHALAEVELRAPLAPSAIICAGANFDDHLRETSRERATEVEFFFVTPSSVVGPGADVRMVEGFTKYDYEVELAIVIGSPARNVSLDDALAHVFGYTILNDVSARDHQILLDDDGTSQGRFGAGKSFRDSSPIGPWVVPVEQLPDPDRLALRTTVDGELRQNNTMESAIWGVAELVSYYSRWVTLQPGWVIACGTPGGPALGSDPELRADPYKRDDGVRRGAYVQPGQLVECTIESIGTLANRYVR</sequence>
<evidence type="ECO:0000313" key="4">
    <source>
        <dbReference type="EMBL" id="GMA91103.1"/>
    </source>
</evidence>
<dbReference type="PANTHER" id="PTHR42796:SF4">
    <property type="entry name" value="FUMARYLACETOACETATE HYDROLASE DOMAIN-CONTAINING PROTEIN 2A"/>
    <property type="match status" value="1"/>
</dbReference>
<name>A0ABQ6JSI7_9MICO</name>
<dbReference type="Proteomes" id="UP001157069">
    <property type="component" value="Unassembled WGS sequence"/>
</dbReference>
<feature type="domain" description="Fumarylacetoacetase-like C-terminal" evidence="3">
    <location>
        <begin position="69"/>
        <end position="293"/>
    </location>
</feature>
<gene>
    <name evidence="4" type="ORF">GCM10025869_16320</name>
</gene>
<keyword evidence="5" id="KW-1185">Reference proteome</keyword>
<evidence type="ECO:0000256" key="1">
    <source>
        <dbReference type="ARBA" id="ARBA00010211"/>
    </source>
</evidence>
<evidence type="ECO:0000259" key="3">
    <source>
        <dbReference type="Pfam" id="PF01557"/>
    </source>
</evidence>
<dbReference type="InterPro" id="IPR051121">
    <property type="entry name" value="FAH"/>
</dbReference>
<protein>
    <recommendedName>
        <fullName evidence="3">Fumarylacetoacetase-like C-terminal domain-containing protein</fullName>
    </recommendedName>
</protein>
<dbReference type="Pfam" id="PF01557">
    <property type="entry name" value="FAA_hydrolase"/>
    <property type="match status" value="1"/>
</dbReference>
<evidence type="ECO:0000256" key="2">
    <source>
        <dbReference type="ARBA" id="ARBA00022723"/>
    </source>
</evidence>
<accession>A0ABQ6JSI7</accession>
<dbReference type="Gene3D" id="3.90.850.10">
    <property type="entry name" value="Fumarylacetoacetase-like, C-terminal domain"/>
    <property type="match status" value="1"/>
</dbReference>
<keyword evidence="2" id="KW-0479">Metal-binding</keyword>